<name>A0A8B2NS19_9HYPH</name>
<dbReference type="Proteomes" id="UP000249590">
    <property type="component" value="Unassembled WGS sequence"/>
</dbReference>
<reference evidence="1 2" key="1">
    <citation type="submission" date="2018-05" db="EMBL/GenBank/DDBJ databases">
        <title>Acuticoccus sediminis sp. nov., isolated from deep-sea sediment of Indian Ocean.</title>
        <authorList>
            <person name="Liu X."/>
            <person name="Lai Q."/>
            <person name="Du Y."/>
            <person name="Sun F."/>
            <person name="Zhang X."/>
            <person name="Wang S."/>
            <person name="Shao Z."/>
        </authorList>
    </citation>
    <scope>NUCLEOTIDE SEQUENCE [LARGE SCALE GENOMIC DNA]</scope>
    <source>
        <strain evidence="1 2">PTG4-2</strain>
    </source>
</reference>
<gene>
    <name evidence="1" type="ORF">DLJ53_25990</name>
</gene>
<dbReference type="InterPro" id="IPR009579">
    <property type="entry name" value="DUF1192"/>
</dbReference>
<accession>A0A8B2NS19</accession>
<sequence>MDLDDEPRPPRRAHALGDSLDRMSVRDLEELKAACRAEIDRIDREIVSKDRSREAAASVFKF</sequence>
<evidence type="ECO:0000313" key="1">
    <source>
        <dbReference type="EMBL" id="RAH98172.1"/>
    </source>
</evidence>
<evidence type="ECO:0000313" key="2">
    <source>
        <dbReference type="Proteomes" id="UP000249590"/>
    </source>
</evidence>
<keyword evidence="2" id="KW-1185">Reference proteome</keyword>
<protein>
    <submittedName>
        <fullName evidence="1">DUF1192 domain-containing protein</fullName>
    </submittedName>
</protein>
<dbReference type="EMBL" id="QHHQ01000007">
    <property type="protein sequence ID" value="RAH98172.1"/>
    <property type="molecule type" value="Genomic_DNA"/>
</dbReference>
<comment type="caution">
    <text evidence="1">The sequence shown here is derived from an EMBL/GenBank/DDBJ whole genome shotgun (WGS) entry which is preliminary data.</text>
</comment>
<dbReference type="Pfam" id="PF06698">
    <property type="entry name" value="DUF1192"/>
    <property type="match status" value="1"/>
</dbReference>
<dbReference type="OrthoDB" id="7872350at2"/>
<dbReference type="AlphaFoldDB" id="A0A8B2NS19"/>
<dbReference type="RefSeq" id="WP_111350908.1">
    <property type="nucleotide sequence ID" value="NZ_QHHQ01000007.1"/>
</dbReference>
<proteinExistence type="predicted"/>
<organism evidence="1 2">
    <name type="scientific">Acuticoccus sediminis</name>
    <dbReference type="NCBI Taxonomy" id="2184697"/>
    <lineage>
        <taxon>Bacteria</taxon>
        <taxon>Pseudomonadati</taxon>
        <taxon>Pseudomonadota</taxon>
        <taxon>Alphaproteobacteria</taxon>
        <taxon>Hyphomicrobiales</taxon>
        <taxon>Amorphaceae</taxon>
        <taxon>Acuticoccus</taxon>
    </lineage>
</organism>